<feature type="region of interest" description="Disordered" evidence="1">
    <location>
        <begin position="640"/>
        <end position="666"/>
    </location>
</feature>
<dbReference type="AlphaFoldDB" id="A0A8H5FTS5"/>
<feature type="transmembrane region" description="Helical" evidence="2">
    <location>
        <begin position="140"/>
        <end position="165"/>
    </location>
</feature>
<feature type="compositionally biased region" description="Basic residues" evidence="1">
    <location>
        <begin position="872"/>
        <end position="888"/>
    </location>
</feature>
<evidence type="ECO:0000313" key="4">
    <source>
        <dbReference type="Proteomes" id="UP000559256"/>
    </source>
</evidence>
<feature type="transmembrane region" description="Helical" evidence="2">
    <location>
        <begin position="372"/>
        <end position="395"/>
    </location>
</feature>
<protein>
    <submittedName>
        <fullName evidence="3">Uncharacterized protein</fullName>
    </submittedName>
</protein>
<feature type="compositionally biased region" description="Low complexity" evidence="1">
    <location>
        <begin position="856"/>
        <end position="871"/>
    </location>
</feature>
<feature type="compositionally biased region" description="Polar residues" evidence="1">
    <location>
        <begin position="542"/>
        <end position="557"/>
    </location>
</feature>
<feature type="region of interest" description="Disordered" evidence="1">
    <location>
        <begin position="731"/>
        <end position="952"/>
    </location>
</feature>
<feature type="region of interest" description="Disordered" evidence="1">
    <location>
        <begin position="686"/>
        <end position="707"/>
    </location>
</feature>
<sequence>MSSVQPTFPLPANQVIAVFLETIAYGIYLASFMALWFARGGIFRPYSTSLAVCSVFKANRCLLAVVVLTFMVASADIALGLRDIIAVFVAWTSLDLTGALNNVETWIDIMKTADYVLMMLIGGLVLIYRCYLVWDRMKSIVVLPIVLVGAQTGDPGPFLLVALILTTTFPSRSCRPRSHHFSTCRLTECPAFIRSPFGSHIANVYAHTESDKRRVDHDGHCTWRLPSRSQYIIADFVHFESVAITRSSPATVRVFGVITVYSSGHFEIATSIVCDNDIHHCCDSSDAPTLRNDTVFLSCLSHSLLLALSPRKSTRHASATECSLQRRLGIGLSRSLSYQTCQSQTGDSGVGPSVYTKSEEDFRRRKPYMYTLVLLVQSGIMITLATFLLLVLHLIHNGGWPVLRDINIQVVGITCNLIFLQCANKQASSPQPIKKDIRLFLTRTRTHEEVDGSNVSLHVSSPITLDPPSPTTPTSASPLFPPPSPYSGTALPKYYSNPSSPLTKTFSPSIVNEDPRDSTSSLPYLRPSNRLASPKVVGPASSLPQTLVSEATTTKPSKAQDEDVQAGHELGVNTYPPGLGLPGSRFSESDCGHGLIFGMSLRPIISGAGSKKEKDKPKPSQKSSAALGLLKPFIRVAGGREKKTRDFQDNSGEAQPHEEYKRGLELQERRAVEASIRIDTVLSRYNDSEKETERQLSPLVEASSNEAATSHVVYTTPSTIGLPALVSGASSHILPPSPRRPKIPDAFLPNPDRPSDQVQKPTLEDLQLRTLQRGKSRSNSSICTGTNGPLSPLNPSFPSSRSPTPPSSRLVQPQIRRMRSQGAMEIQSSQYSRRLGVDQQEGAIQSRPSLIPVAQSASPSSVRSLDVSSLPRARHNRSQSLSPRKHKEGHAPGLQGPPSQQGHNQNHSWEPSQANEVDRDENKAGGPVSPSRDYGRRQPTQLASIGEVGSARSTTKEAYIDQYLERFFENNHI</sequence>
<dbReference type="OrthoDB" id="3269446at2759"/>
<keyword evidence="2" id="KW-0472">Membrane</keyword>
<dbReference type="EMBL" id="JAACJM010000086">
    <property type="protein sequence ID" value="KAF5348373.1"/>
    <property type="molecule type" value="Genomic_DNA"/>
</dbReference>
<comment type="caution">
    <text evidence="3">The sequence shown here is derived from an EMBL/GenBank/DDBJ whole genome shotgun (WGS) entry which is preliminary data.</text>
</comment>
<evidence type="ECO:0000313" key="3">
    <source>
        <dbReference type="EMBL" id="KAF5348373.1"/>
    </source>
</evidence>
<feature type="region of interest" description="Disordered" evidence="1">
    <location>
        <begin position="505"/>
        <end position="576"/>
    </location>
</feature>
<evidence type="ECO:0000256" key="1">
    <source>
        <dbReference type="SAM" id="MobiDB-lite"/>
    </source>
</evidence>
<name>A0A8H5FTS5_9AGAR</name>
<feature type="compositionally biased region" description="Polar residues" evidence="1">
    <location>
        <begin position="777"/>
        <end position="788"/>
    </location>
</feature>
<organism evidence="3 4">
    <name type="scientific">Tetrapyrgos nigripes</name>
    <dbReference type="NCBI Taxonomy" id="182062"/>
    <lineage>
        <taxon>Eukaryota</taxon>
        <taxon>Fungi</taxon>
        <taxon>Dikarya</taxon>
        <taxon>Basidiomycota</taxon>
        <taxon>Agaricomycotina</taxon>
        <taxon>Agaricomycetes</taxon>
        <taxon>Agaricomycetidae</taxon>
        <taxon>Agaricales</taxon>
        <taxon>Marasmiineae</taxon>
        <taxon>Marasmiaceae</taxon>
        <taxon>Tetrapyrgos</taxon>
    </lineage>
</organism>
<keyword evidence="4" id="KW-1185">Reference proteome</keyword>
<dbReference type="Proteomes" id="UP000559256">
    <property type="component" value="Unassembled WGS sequence"/>
</dbReference>
<feature type="compositionally biased region" description="Low complexity" evidence="1">
    <location>
        <begin position="789"/>
        <end position="802"/>
    </location>
</feature>
<accession>A0A8H5FTS5</accession>
<reference evidence="3 4" key="1">
    <citation type="journal article" date="2020" name="ISME J.">
        <title>Uncovering the hidden diversity of litter-decomposition mechanisms in mushroom-forming fungi.</title>
        <authorList>
            <person name="Floudas D."/>
            <person name="Bentzer J."/>
            <person name="Ahren D."/>
            <person name="Johansson T."/>
            <person name="Persson P."/>
            <person name="Tunlid A."/>
        </authorList>
    </citation>
    <scope>NUCLEOTIDE SEQUENCE [LARGE SCALE GENOMIC DNA]</scope>
    <source>
        <strain evidence="3 4">CBS 291.85</strain>
    </source>
</reference>
<gene>
    <name evidence="3" type="ORF">D9758_010925</name>
</gene>
<feature type="transmembrane region" description="Helical" evidence="2">
    <location>
        <begin position="115"/>
        <end position="134"/>
    </location>
</feature>
<keyword evidence="2" id="KW-1133">Transmembrane helix</keyword>
<feature type="region of interest" description="Disordered" evidence="1">
    <location>
        <begin position="451"/>
        <end position="483"/>
    </location>
</feature>
<keyword evidence="2" id="KW-0812">Transmembrane</keyword>
<feature type="transmembrane region" description="Helical" evidence="2">
    <location>
        <begin position="15"/>
        <end position="38"/>
    </location>
</feature>
<evidence type="ECO:0000256" key="2">
    <source>
        <dbReference type="SAM" id="Phobius"/>
    </source>
</evidence>
<feature type="compositionally biased region" description="Basic and acidic residues" evidence="1">
    <location>
        <begin position="655"/>
        <end position="666"/>
    </location>
</feature>
<proteinExistence type="predicted"/>
<feature type="transmembrane region" description="Helical" evidence="2">
    <location>
        <begin position="84"/>
        <end position="103"/>
    </location>
</feature>
<feature type="transmembrane region" description="Helical" evidence="2">
    <location>
        <begin position="50"/>
        <end position="72"/>
    </location>
</feature>
<feature type="compositionally biased region" description="Polar residues" evidence="1">
    <location>
        <begin position="897"/>
        <end position="915"/>
    </location>
</feature>